<evidence type="ECO:0000256" key="5">
    <source>
        <dbReference type="ARBA" id="ARBA00023136"/>
    </source>
</evidence>
<keyword evidence="4 6" id="KW-1133">Transmembrane helix</keyword>
<evidence type="ECO:0000256" key="1">
    <source>
        <dbReference type="ARBA" id="ARBA00004651"/>
    </source>
</evidence>
<dbReference type="EMBL" id="JAYJLD010000019">
    <property type="protein sequence ID" value="MEB3102601.1"/>
    <property type="molecule type" value="Genomic_DNA"/>
</dbReference>
<feature type="transmembrane region" description="Helical" evidence="6">
    <location>
        <begin position="152"/>
        <end position="174"/>
    </location>
</feature>
<evidence type="ECO:0000256" key="2">
    <source>
        <dbReference type="ARBA" id="ARBA00022475"/>
    </source>
</evidence>
<organism evidence="7 8">
    <name type="scientific">Ferviditalea candida</name>
    <dbReference type="NCBI Taxonomy" id="3108399"/>
    <lineage>
        <taxon>Bacteria</taxon>
        <taxon>Bacillati</taxon>
        <taxon>Bacillota</taxon>
        <taxon>Bacilli</taxon>
        <taxon>Bacillales</taxon>
        <taxon>Paenibacillaceae</taxon>
        <taxon>Ferviditalea</taxon>
    </lineage>
</organism>
<dbReference type="RefSeq" id="WP_371754723.1">
    <property type="nucleotide sequence ID" value="NZ_JAYJLD010000019.1"/>
</dbReference>
<keyword evidence="2" id="KW-1003">Cell membrane</keyword>
<accession>A0ABU5ZLS0</accession>
<evidence type="ECO:0000256" key="3">
    <source>
        <dbReference type="ARBA" id="ARBA00022692"/>
    </source>
</evidence>
<comment type="subcellular location">
    <subcellularLocation>
        <location evidence="1">Cell membrane</location>
        <topology evidence="1">Multi-pass membrane protein</topology>
    </subcellularLocation>
</comment>
<evidence type="ECO:0000256" key="6">
    <source>
        <dbReference type="SAM" id="Phobius"/>
    </source>
</evidence>
<reference evidence="7" key="1">
    <citation type="submission" date="2023-12" db="EMBL/GenBank/DDBJ databases">
        <title>Fervidustalea candida gen. nov., sp. nov., a novel member of the family Paenibacillaceae isolated from a geothermal area.</title>
        <authorList>
            <person name="Li W.-J."/>
            <person name="Jiao J.-Y."/>
            <person name="Chen Y."/>
        </authorList>
    </citation>
    <scope>NUCLEOTIDE SEQUENCE</scope>
    <source>
        <strain evidence="7">SYSU GA230002</strain>
    </source>
</reference>
<keyword evidence="8" id="KW-1185">Reference proteome</keyword>
<evidence type="ECO:0000313" key="7">
    <source>
        <dbReference type="EMBL" id="MEB3102601.1"/>
    </source>
</evidence>
<gene>
    <name evidence="7" type="ORF">VF724_13100</name>
</gene>
<feature type="transmembrane region" description="Helical" evidence="6">
    <location>
        <begin position="186"/>
        <end position="206"/>
    </location>
</feature>
<protein>
    <submittedName>
        <fullName evidence="7">Cytochrome c oxidase assembly protein</fullName>
    </submittedName>
</protein>
<proteinExistence type="predicted"/>
<comment type="caution">
    <text evidence="7">The sequence shown here is derived from an EMBL/GenBank/DDBJ whole genome shotgun (WGS) entry which is preliminary data.</text>
</comment>
<feature type="transmembrane region" description="Helical" evidence="6">
    <location>
        <begin position="118"/>
        <end position="137"/>
    </location>
</feature>
<name>A0ABU5ZLS0_9BACL</name>
<keyword evidence="3 6" id="KW-0812">Transmembrane</keyword>
<dbReference type="Proteomes" id="UP001310386">
    <property type="component" value="Unassembled WGS sequence"/>
</dbReference>
<keyword evidence="5 6" id="KW-0472">Membrane</keyword>
<dbReference type="Pfam" id="PF09678">
    <property type="entry name" value="Caa3_CtaG"/>
    <property type="match status" value="1"/>
</dbReference>
<evidence type="ECO:0000256" key="4">
    <source>
        <dbReference type="ARBA" id="ARBA00022989"/>
    </source>
</evidence>
<dbReference type="InterPro" id="IPR019108">
    <property type="entry name" value="Caa3_assmbl_CtaG-rel"/>
</dbReference>
<evidence type="ECO:0000313" key="8">
    <source>
        <dbReference type="Proteomes" id="UP001310386"/>
    </source>
</evidence>
<sequence>MSLPEFMSQSGASWNLKLAAVQLLLSIGYLLLAAIARKLSGNFISVRRMLSFLLGMGLFYISWGSPLYFLAHVFFSLHMVQMSLLYFFAPPLLILGFSAEMLEWLWRYVPFHRAWRMLAHPAAVLALFNGLFILYHVPPVMDTVMTNEGLHIGYHVILQIASLSVWWPVVSPVLSGRLQSRGRKRFVHANSMILMPACILLMFPFVHYDVFTNSYFQLKAIGLCFPQTVSLDSLLKFRPWSPAMDQGIGGAAMIILHKFSYMAAERMVLTGTEQTRGRSLMEVV</sequence>
<feature type="transmembrane region" description="Helical" evidence="6">
    <location>
        <begin position="83"/>
        <end position="106"/>
    </location>
</feature>
<feature type="transmembrane region" description="Helical" evidence="6">
    <location>
        <begin position="20"/>
        <end position="37"/>
    </location>
</feature>
<feature type="transmembrane region" description="Helical" evidence="6">
    <location>
        <begin position="49"/>
        <end position="71"/>
    </location>
</feature>